<comment type="caution">
    <text evidence="3">The sequence shown here is derived from an EMBL/GenBank/DDBJ whole genome shotgun (WGS) entry which is preliminary data.</text>
</comment>
<organism evidence="3 4">
    <name type="scientific">Panaeolus cyanescens</name>
    <dbReference type="NCBI Taxonomy" id="181874"/>
    <lineage>
        <taxon>Eukaryota</taxon>
        <taxon>Fungi</taxon>
        <taxon>Dikarya</taxon>
        <taxon>Basidiomycota</taxon>
        <taxon>Agaricomycotina</taxon>
        <taxon>Agaricomycetes</taxon>
        <taxon>Agaricomycetidae</taxon>
        <taxon>Agaricales</taxon>
        <taxon>Agaricineae</taxon>
        <taxon>Galeropsidaceae</taxon>
        <taxon>Panaeolus</taxon>
    </lineage>
</organism>
<dbReference type="AlphaFoldDB" id="A0A409YPW2"/>
<proteinExistence type="predicted"/>
<feature type="transmembrane region" description="Helical" evidence="2">
    <location>
        <begin position="34"/>
        <end position="57"/>
    </location>
</feature>
<name>A0A409YPW2_9AGAR</name>
<keyword evidence="2" id="KW-0472">Membrane</keyword>
<keyword evidence="2" id="KW-0812">Transmembrane</keyword>
<evidence type="ECO:0000313" key="4">
    <source>
        <dbReference type="Proteomes" id="UP000284842"/>
    </source>
</evidence>
<gene>
    <name evidence="3" type="ORF">CVT24_010188</name>
</gene>
<dbReference type="OrthoDB" id="2548253at2759"/>
<keyword evidence="4" id="KW-1185">Reference proteome</keyword>
<evidence type="ECO:0000256" key="1">
    <source>
        <dbReference type="SAM" id="MobiDB-lite"/>
    </source>
</evidence>
<sequence length="218" mass="24593">MDSSLLPTDAQTDPPTLVGPPKRKKLLPRRNRKCLFLGLPFLTIVSIRVALFSWSVYQRFQDPHVHASHDEKSAIPVQESMIVRPLIGKKGELGGVFDVIATVWIKEKFVKDTPSERPWESVLNDWQKRSTTPIFSKTVFEGVTLQDKLLQTAVELQIPVHHFNRGSAKEDDLRASFVLVPKSPSFLDYMPGVASKPNMNNLKLPPVRSYPVGHVMKS</sequence>
<evidence type="ECO:0000256" key="2">
    <source>
        <dbReference type="SAM" id="Phobius"/>
    </source>
</evidence>
<reference evidence="3 4" key="1">
    <citation type="journal article" date="2018" name="Evol. Lett.">
        <title>Horizontal gene cluster transfer increased hallucinogenic mushroom diversity.</title>
        <authorList>
            <person name="Reynolds H.T."/>
            <person name="Vijayakumar V."/>
            <person name="Gluck-Thaler E."/>
            <person name="Korotkin H.B."/>
            <person name="Matheny P.B."/>
            <person name="Slot J.C."/>
        </authorList>
    </citation>
    <scope>NUCLEOTIDE SEQUENCE [LARGE SCALE GENOMIC DNA]</scope>
    <source>
        <strain evidence="3 4">2629</strain>
    </source>
</reference>
<keyword evidence="2" id="KW-1133">Transmembrane helix</keyword>
<feature type="compositionally biased region" description="Polar residues" evidence="1">
    <location>
        <begin position="1"/>
        <end position="14"/>
    </location>
</feature>
<dbReference type="Proteomes" id="UP000284842">
    <property type="component" value="Unassembled WGS sequence"/>
</dbReference>
<evidence type="ECO:0000313" key="3">
    <source>
        <dbReference type="EMBL" id="PPR05042.1"/>
    </source>
</evidence>
<feature type="region of interest" description="Disordered" evidence="1">
    <location>
        <begin position="1"/>
        <end position="24"/>
    </location>
</feature>
<dbReference type="InParanoid" id="A0A409YPW2"/>
<protein>
    <submittedName>
        <fullName evidence="3">Uncharacterized protein</fullName>
    </submittedName>
</protein>
<accession>A0A409YPW2</accession>
<dbReference type="EMBL" id="NHTK01000859">
    <property type="protein sequence ID" value="PPR05042.1"/>
    <property type="molecule type" value="Genomic_DNA"/>
</dbReference>